<dbReference type="AlphaFoldDB" id="A0A5R9EJS8"/>
<evidence type="ECO:0000313" key="4">
    <source>
        <dbReference type="EMBL" id="TLQ47914.1"/>
    </source>
</evidence>
<sequence length="432" mass="45287">MSEREGHLLHRPPRCGVSPHGWRTPVDGERSLPAPVERPGPERHEHDVDAGGTGVWLIGARGSVATTTMVGSLALSAGLVDPTGCVTALPCFHRSALPGYDQLVFGGHDPAQTTVLKRAEHLVAAGVLPGHVVEALEDELVRLDASIAVVPTRRTQGETAEAIAADLAAFRDRHGLSRVVVVHLAPTEGPLEPHPAHADPASLHAALSTGETVLPSSSLYAFAAFTAGCPFVDFTPCTGARLPALEALAARADVPHAGSDGKTGETLVKSVLAPMFAQRHLRVHSWSGLNVLGGGDGANLADGAANGTKAASKRQVLAGALGYQPEGPLCIEYVPDIGDFKTAWDLISFTGFLGTRMRMEFTWHGCDSALAAPLVLDLVRLTAAAHAAGRSGPLRELAFFFKDPVGSDRHGLAEQWRDLLDFASALPTGGTR</sequence>
<dbReference type="InterPro" id="IPR002587">
    <property type="entry name" value="Myo-inos-1-P_Synthase"/>
</dbReference>
<evidence type="ECO:0000259" key="3">
    <source>
        <dbReference type="Pfam" id="PF01658"/>
    </source>
</evidence>
<dbReference type="InterPro" id="IPR013021">
    <property type="entry name" value="Myo-inos-1-P_Synthase_GAPDH"/>
</dbReference>
<dbReference type="Pfam" id="PF07994">
    <property type="entry name" value="NAD_binding_5"/>
    <property type="match status" value="1"/>
</dbReference>
<proteinExistence type="inferred from homology"/>
<feature type="domain" description="Myo-inositol-1-phosphate synthase GAPDH-like" evidence="3">
    <location>
        <begin position="264"/>
        <end position="368"/>
    </location>
</feature>
<accession>A0A5R9EJS8</accession>
<comment type="similarity">
    <text evidence="1">Belongs to the myo-inositol 1-phosphate synthase family.</text>
</comment>
<dbReference type="PIRSF" id="PIRSF015578">
    <property type="entry name" value="Myoinos-ppht_syn"/>
    <property type="match status" value="1"/>
</dbReference>
<evidence type="ECO:0000313" key="5">
    <source>
        <dbReference type="Proteomes" id="UP000305921"/>
    </source>
</evidence>
<dbReference type="Proteomes" id="UP000305921">
    <property type="component" value="Unassembled WGS sequence"/>
</dbReference>
<reference evidence="4 5" key="1">
    <citation type="submission" date="2019-05" db="EMBL/GenBank/DDBJ databases">
        <title>Streptomyces marianii sp. nov., a novel marine actinomycete from southern coast of India.</title>
        <authorList>
            <person name="Iniyan A.M."/>
            <person name="Wink J."/>
            <person name="Ramprasad E."/>
            <person name="Ramana C.V."/>
            <person name="Bunk B."/>
            <person name="Sproer C."/>
            <person name="Joseph F.-J.R.S."/>
            <person name="Vincent S.G.P."/>
        </authorList>
    </citation>
    <scope>NUCLEOTIDE SEQUENCE [LARGE SCALE GENOMIC DNA]</scope>
    <source>
        <strain evidence="4 5">ICN19</strain>
    </source>
</reference>
<dbReference type="SUPFAM" id="SSF55347">
    <property type="entry name" value="Glyceraldehyde-3-phosphate dehydrogenase-like, C-terminal domain"/>
    <property type="match status" value="1"/>
</dbReference>
<dbReference type="Gene3D" id="3.40.50.720">
    <property type="entry name" value="NAD(P)-binding Rossmann-like Domain"/>
    <property type="match status" value="1"/>
</dbReference>
<feature type="compositionally biased region" description="Basic and acidic residues" evidence="2">
    <location>
        <begin position="39"/>
        <end position="49"/>
    </location>
</feature>
<dbReference type="GO" id="GO:0004512">
    <property type="term" value="F:inositol-3-phosphate synthase activity"/>
    <property type="evidence" value="ECO:0007669"/>
    <property type="project" value="InterPro"/>
</dbReference>
<keyword evidence="5" id="KW-1185">Reference proteome</keyword>
<organism evidence="4 5">
    <name type="scientific">Streptomyces marianii</name>
    <dbReference type="NCBI Taxonomy" id="1817406"/>
    <lineage>
        <taxon>Bacteria</taxon>
        <taxon>Bacillati</taxon>
        <taxon>Actinomycetota</taxon>
        <taxon>Actinomycetes</taxon>
        <taxon>Kitasatosporales</taxon>
        <taxon>Streptomycetaceae</taxon>
        <taxon>Streptomyces</taxon>
    </lineage>
</organism>
<dbReference type="OrthoDB" id="729130at2"/>
<comment type="caution">
    <text evidence="4">The sequence shown here is derived from an EMBL/GenBank/DDBJ whole genome shotgun (WGS) entry which is preliminary data.</text>
</comment>
<dbReference type="GO" id="GO:0008654">
    <property type="term" value="P:phospholipid biosynthetic process"/>
    <property type="evidence" value="ECO:0007669"/>
    <property type="project" value="InterPro"/>
</dbReference>
<name>A0A5R9EJS8_9ACTN</name>
<dbReference type="GO" id="GO:0006021">
    <property type="term" value="P:inositol biosynthetic process"/>
    <property type="evidence" value="ECO:0007669"/>
    <property type="project" value="InterPro"/>
</dbReference>
<dbReference type="SUPFAM" id="SSF51735">
    <property type="entry name" value="NAD(P)-binding Rossmann-fold domains"/>
    <property type="match status" value="1"/>
</dbReference>
<dbReference type="PANTHER" id="PTHR11510">
    <property type="entry name" value="MYO-INOSITOL-1 PHOSPHATE SYNTHASE"/>
    <property type="match status" value="1"/>
</dbReference>
<feature type="region of interest" description="Disordered" evidence="2">
    <location>
        <begin position="1"/>
        <end position="50"/>
    </location>
</feature>
<protein>
    <submittedName>
        <fullName evidence="4">Myo-inositol-1-phosphate synthase</fullName>
    </submittedName>
</protein>
<dbReference type="EMBL" id="VAWE01000001">
    <property type="protein sequence ID" value="TLQ47914.1"/>
    <property type="molecule type" value="Genomic_DNA"/>
</dbReference>
<dbReference type="InterPro" id="IPR036291">
    <property type="entry name" value="NAD(P)-bd_dom_sf"/>
</dbReference>
<evidence type="ECO:0000256" key="1">
    <source>
        <dbReference type="ARBA" id="ARBA00010813"/>
    </source>
</evidence>
<dbReference type="Pfam" id="PF01658">
    <property type="entry name" value="Inos-1-P_synth"/>
    <property type="match status" value="1"/>
</dbReference>
<evidence type="ECO:0000256" key="2">
    <source>
        <dbReference type="SAM" id="MobiDB-lite"/>
    </source>
</evidence>
<dbReference type="Gene3D" id="3.30.360.10">
    <property type="entry name" value="Dihydrodipicolinate Reductase, domain 2"/>
    <property type="match status" value="1"/>
</dbReference>
<gene>
    <name evidence="4" type="ORF">FEF34_00400</name>
</gene>